<dbReference type="AlphaFoldDB" id="A0AAN7B2P7"/>
<evidence type="ECO:0000313" key="2">
    <source>
        <dbReference type="EMBL" id="KAK4207742.1"/>
    </source>
</evidence>
<evidence type="ECO:0000313" key="3">
    <source>
        <dbReference type="Proteomes" id="UP001301769"/>
    </source>
</evidence>
<proteinExistence type="predicted"/>
<reference evidence="2" key="2">
    <citation type="submission" date="2023-05" db="EMBL/GenBank/DDBJ databases">
        <authorList>
            <consortium name="Lawrence Berkeley National Laboratory"/>
            <person name="Steindorff A."/>
            <person name="Hensen N."/>
            <person name="Bonometti L."/>
            <person name="Westerberg I."/>
            <person name="Brannstrom I.O."/>
            <person name="Guillou S."/>
            <person name="Cros-Aarteil S."/>
            <person name="Calhoun S."/>
            <person name="Haridas S."/>
            <person name="Kuo A."/>
            <person name="Mondo S."/>
            <person name="Pangilinan J."/>
            <person name="Riley R."/>
            <person name="Labutti K."/>
            <person name="Andreopoulos B."/>
            <person name="Lipzen A."/>
            <person name="Chen C."/>
            <person name="Yanf M."/>
            <person name="Daum C."/>
            <person name="Ng V."/>
            <person name="Clum A."/>
            <person name="Ohm R."/>
            <person name="Martin F."/>
            <person name="Silar P."/>
            <person name="Natvig D."/>
            <person name="Lalanne C."/>
            <person name="Gautier V."/>
            <person name="Ament-Velasquez S.L."/>
            <person name="Kruys A."/>
            <person name="Hutchinson M.I."/>
            <person name="Powell A.J."/>
            <person name="Barry K."/>
            <person name="Miller A.N."/>
            <person name="Grigoriev I.V."/>
            <person name="Debuchy R."/>
            <person name="Gladieux P."/>
            <person name="Thoren M.H."/>
            <person name="Johannesson H."/>
        </authorList>
    </citation>
    <scope>NUCLEOTIDE SEQUENCE</scope>
    <source>
        <strain evidence="2">PSN293</strain>
    </source>
</reference>
<comment type="caution">
    <text evidence="2">The sequence shown here is derived from an EMBL/GenBank/DDBJ whole genome shotgun (WGS) entry which is preliminary data.</text>
</comment>
<keyword evidence="3" id="KW-1185">Reference proteome</keyword>
<dbReference type="Proteomes" id="UP001301769">
    <property type="component" value="Unassembled WGS sequence"/>
</dbReference>
<keyword evidence="1" id="KW-0175">Coiled coil</keyword>
<sequence>MSTNGDGGESAAPRDRRAEYALTLQKAYTSAIDRVKSNELIANSSWAAPLAAAPSAISTMAILLKAADQKAAAGLEVESQEVLDGDKVVGKLPSKYCHTNLQHCSDVGRLAFLDAQNAMSIIRSTALRMITTEGSIAYILELLENPEDARYNLKPEIEAIRKTAQKCLENAQLITAKFRYWHLVIMHLKQTSLSRKGQVVNEKKATSLQQKEELRKEQEYTDRKQSLKETIKSLREKDTAAQHRVDRKEQEVHYLRFAPVQPEPSVLEEIEMVRRMIPQTEAPMIDRGGFVGLKNAFFGQSTQHHNEDKSARERHGAQIEKMREAALDQARQVRMQKLDRAARELREAKDEEAKLVQALDDSRRELSDSRDQLAEVNAKLEEVKNEFERLQAKDLELQGILSILDNSSRDLGDLKDKIEDLVGFFQTMLREIQENVDGSLGDFLRPIENGMTHGGTPEEVEALRVSRKSKQRLMTTALQMQGRFSAIADISTAYVTVSADYIRPAINEMENLSTMTQSEWAVQSKHFLEKCNAWGKGIEDVTKKASGQMENNARRNMNALQMRAIEAAAEDDD</sequence>
<gene>
    <name evidence="2" type="ORF">QBC37DRAFT_298078</name>
</gene>
<protein>
    <submittedName>
        <fullName evidence="2">Uncharacterized protein</fullName>
    </submittedName>
</protein>
<evidence type="ECO:0000256" key="1">
    <source>
        <dbReference type="SAM" id="Coils"/>
    </source>
</evidence>
<accession>A0AAN7B2P7</accession>
<name>A0AAN7B2P7_9PEZI</name>
<dbReference type="PANTHER" id="PTHR33488">
    <property type="entry name" value="ZGC:162509"/>
    <property type="match status" value="1"/>
</dbReference>
<dbReference type="EMBL" id="MU858276">
    <property type="protein sequence ID" value="KAK4207742.1"/>
    <property type="molecule type" value="Genomic_DNA"/>
</dbReference>
<reference evidence="2" key="1">
    <citation type="journal article" date="2023" name="Mol. Phylogenet. Evol.">
        <title>Genome-scale phylogeny and comparative genomics of the fungal order Sordariales.</title>
        <authorList>
            <person name="Hensen N."/>
            <person name="Bonometti L."/>
            <person name="Westerberg I."/>
            <person name="Brannstrom I.O."/>
            <person name="Guillou S."/>
            <person name="Cros-Aarteil S."/>
            <person name="Calhoun S."/>
            <person name="Haridas S."/>
            <person name="Kuo A."/>
            <person name="Mondo S."/>
            <person name="Pangilinan J."/>
            <person name="Riley R."/>
            <person name="LaButti K."/>
            <person name="Andreopoulos B."/>
            <person name="Lipzen A."/>
            <person name="Chen C."/>
            <person name="Yan M."/>
            <person name="Daum C."/>
            <person name="Ng V."/>
            <person name="Clum A."/>
            <person name="Steindorff A."/>
            <person name="Ohm R.A."/>
            <person name="Martin F."/>
            <person name="Silar P."/>
            <person name="Natvig D.O."/>
            <person name="Lalanne C."/>
            <person name="Gautier V."/>
            <person name="Ament-Velasquez S.L."/>
            <person name="Kruys A."/>
            <person name="Hutchinson M.I."/>
            <person name="Powell A.J."/>
            <person name="Barry K."/>
            <person name="Miller A.N."/>
            <person name="Grigoriev I.V."/>
            <person name="Debuchy R."/>
            <person name="Gladieux P."/>
            <person name="Hiltunen Thoren M."/>
            <person name="Johannesson H."/>
        </authorList>
    </citation>
    <scope>NUCLEOTIDE SEQUENCE</scope>
    <source>
        <strain evidence="2">PSN293</strain>
    </source>
</reference>
<organism evidence="2 3">
    <name type="scientific">Rhypophila decipiens</name>
    <dbReference type="NCBI Taxonomy" id="261697"/>
    <lineage>
        <taxon>Eukaryota</taxon>
        <taxon>Fungi</taxon>
        <taxon>Dikarya</taxon>
        <taxon>Ascomycota</taxon>
        <taxon>Pezizomycotina</taxon>
        <taxon>Sordariomycetes</taxon>
        <taxon>Sordariomycetidae</taxon>
        <taxon>Sordariales</taxon>
        <taxon>Naviculisporaceae</taxon>
        <taxon>Rhypophila</taxon>
    </lineage>
</organism>
<feature type="coiled-coil region" evidence="1">
    <location>
        <begin position="217"/>
        <end position="251"/>
    </location>
</feature>
<dbReference type="PANTHER" id="PTHR33488:SF2">
    <property type="entry name" value="EARLY ENDOSOME ANTIGEN 1-LIKE"/>
    <property type="match status" value="1"/>
</dbReference>
<feature type="coiled-coil region" evidence="1">
    <location>
        <begin position="331"/>
        <end position="393"/>
    </location>
</feature>